<accession>A0AAD4IWU0</accession>
<proteinExistence type="predicted"/>
<keyword evidence="2" id="KW-1185">Reference proteome</keyword>
<name>A0AAD4IWU0_PERFH</name>
<comment type="caution">
    <text evidence="1">The sequence shown here is derived from an EMBL/GenBank/DDBJ whole genome shotgun (WGS) entry which is preliminary data.</text>
</comment>
<evidence type="ECO:0000313" key="2">
    <source>
        <dbReference type="Proteomes" id="UP001190926"/>
    </source>
</evidence>
<reference evidence="1 2" key="1">
    <citation type="journal article" date="2021" name="Nat. Commun.">
        <title>Incipient diploidization of the medicinal plant Perilla within 10,000 years.</title>
        <authorList>
            <person name="Zhang Y."/>
            <person name="Shen Q."/>
            <person name="Leng L."/>
            <person name="Zhang D."/>
            <person name="Chen S."/>
            <person name="Shi Y."/>
            <person name="Ning Z."/>
            <person name="Chen S."/>
        </authorList>
    </citation>
    <scope>NUCLEOTIDE SEQUENCE [LARGE SCALE GENOMIC DNA]</scope>
    <source>
        <strain evidence="2">cv. PC099</strain>
    </source>
</reference>
<gene>
    <name evidence="1" type="ORF">C2S53_003566</name>
</gene>
<dbReference type="EMBL" id="SDAM02001188">
    <property type="protein sequence ID" value="KAH6822739.1"/>
    <property type="molecule type" value="Genomic_DNA"/>
</dbReference>
<evidence type="ECO:0000313" key="1">
    <source>
        <dbReference type="EMBL" id="KAH6822739.1"/>
    </source>
</evidence>
<protein>
    <submittedName>
        <fullName evidence="1">Uncharacterized protein</fullName>
    </submittedName>
</protein>
<sequence>MGCSDAPMAVFIETNLGTRLAVPASPDVTAEDFEREVERTHLNCFPEFGEIRVKAVMVKQKSRCYHLSKSLPLKYAFPGSNLTWFLRTRVDPLYIPDRVGSLKCKDTRLHNLDSAANVLTELGASVLKISALPCFLRTRRRKNVKRKHKTRHPRRGATEHSLIEKEMLCRFATGAEVDWSKKSDTDVIVEAISETISEPASVSGIIKKYFSDYDEVASNPGSPLTTAWYRHEKWLRTSTECKYSSMQSGIMSPVRGHISPQDVRLEKACCEASREKHKTPEVGKCLLLASNGLGLTPSIRKSILSTSRFNDGGSPFHKMTAPLRNLVFEMADEGN</sequence>
<dbReference type="Proteomes" id="UP001190926">
    <property type="component" value="Unassembled WGS sequence"/>
</dbReference>
<organism evidence="1 2">
    <name type="scientific">Perilla frutescens var. hirtella</name>
    <name type="common">Perilla citriodora</name>
    <name type="synonym">Perilla setoyensis</name>
    <dbReference type="NCBI Taxonomy" id="608512"/>
    <lineage>
        <taxon>Eukaryota</taxon>
        <taxon>Viridiplantae</taxon>
        <taxon>Streptophyta</taxon>
        <taxon>Embryophyta</taxon>
        <taxon>Tracheophyta</taxon>
        <taxon>Spermatophyta</taxon>
        <taxon>Magnoliopsida</taxon>
        <taxon>eudicotyledons</taxon>
        <taxon>Gunneridae</taxon>
        <taxon>Pentapetalae</taxon>
        <taxon>asterids</taxon>
        <taxon>lamiids</taxon>
        <taxon>Lamiales</taxon>
        <taxon>Lamiaceae</taxon>
        <taxon>Nepetoideae</taxon>
        <taxon>Elsholtzieae</taxon>
        <taxon>Perilla</taxon>
    </lineage>
</organism>
<dbReference type="AlphaFoldDB" id="A0AAD4IWU0"/>